<accession>A0A3M7QLM4</accession>
<gene>
    <name evidence="1" type="ORF">BpHYR1_023044</name>
</gene>
<evidence type="ECO:0000313" key="2">
    <source>
        <dbReference type="Proteomes" id="UP000276133"/>
    </source>
</evidence>
<protein>
    <submittedName>
        <fullName evidence="1">Uncharacterized protein</fullName>
    </submittedName>
</protein>
<organism evidence="1 2">
    <name type="scientific">Brachionus plicatilis</name>
    <name type="common">Marine rotifer</name>
    <name type="synonym">Brachionus muelleri</name>
    <dbReference type="NCBI Taxonomy" id="10195"/>
    <lineage>
        <taxon>Eukaryota</taxon>
        <taxon>Metazoa</taxon>
        <taxon>Spiralia</taxon>
        <taxon>Gnathifera</taxon>
        <taxon>Rotifera</taxon>
        <taxon>Eurotatoria</taxon>
        <taxon>Monogononta</taxon>
        <taxon>Pseudotrocha</taxon>
        <taxon>Ploima</taxon>
        <taxon>Brachionidae</taxon>
        <taxon>Brachionus</taxon>
    </lineage>
</organism>
<keyword evidence="2" id="KW-1185">Reference proteome</keyword>
<name>A0A3M7QLM4_BRAPC</name>
<dbReference type="EMBL" id="REGN01005708">
    <property type="protein sequence ID" value="RNA12357.1"/>
    <property type="molecule type" value="Genomic_DNA"/>
</dbReference>
<proteinExistence type="predicted"/>
<evidence type="ECO:0000313" key="1">
    <source>
        <dbReference type="EMBL" id="RNA12357.1"/>
    </source>
</evidence>
<dbReference type="Proteomes" id="UP000276133">
    <property type="component" value="Unassembled WGS sequence"/>
</dbReference>
<reference evidence="1 2" key="1">
    <citation type="journal article" date="2018" name="Sci. Rep.">
        <title>Genomic signatures of local adaptation to the degree of environmental predictability in rotifers.</title>
        <authorList>
            <person name="Franch-Gras L."/>
            <person name="Hahn C."/>
            <person name="Garcia-Roger E.M."/>
            <person name="Carmona M.J."/>
            <person name="Serra M."/>
            <person name="Gomez A."/>
        </authorList>
    </citation>
    <scope>NUCLEOTIDE SEQUENCE [LARGE SCALE GENOMIC DNA]</scope>
    <source>
        <strain evidence="1">HYR1</strain>
    </source>
</reference>
<dbReference type="AlphaFoldDB" id="A0A3M7QLM4"/>
<sequence length="64" mass="7565">MTSREQSSLEEPINVVRPVKIKSEIPLLITLIHTIYFFARNQKSTIKLIRKKTIPHENFGFRKK</sequence>
<comment type="caution">
    <text evidence="1">The sequence shown here is derived from an EMBL/GenBank/DDBJ whole genome shotgun (WGS) entry which is preliminary data.</text>
</comment>